<name>A0A2N1PL37_9BACT</name>
<keyword evidence="1 2" id="KW-0238">DNA-binding</keyword>
<dbReference type="InterPro" id="IPR001647">
    <property type="entry name" value="HTH_TetR"/>
</dbReference>
<dbReference type="GO" id="GO:0003677">
    <property type="term" value="F:DNA binding"/>
    <property type="evidence" value="ECO:0007669"/>
    <property type="project" value="UniProtKB-UniRule"/>
</dbReference>
<dbReference type="InterPro" id="IPR009057">
    <property type="entry name" value="Homeodomain-like_sf"/>
</dbReference>
<dbReference type="InterPro" id="IPR023772">
    <property type="entry name" value="DNA-bd_HTH_TetR-type_CS"/>
</dbReference>
<gene>
    <name evidence="5" type="ORF">CVV64_16040</name>
</gene>
<dbReference type="Proteomes" id="UP000233256">
    <property type="component" value="Unassembled WGS sequence"/>
</dbReference>
<sequence length="244" mass="27328">MKIQQNGHARPLKKTTLQHDRRKGQILDTASYLFAAKGYEQTSIQEIIDTLSIAKGTFYHYFKSKAELLEAVTGRMADAIFMALEEIVENKSMNAVEKLNAISARAEKIKLSQPDLIKAMLEFYTNSDHIVMVHMIQAKHLERAAPLMERVIRQGVSEGVFNNPYPELAARHLLFVAESSRQSLTVNALRAMRGEGGGEEIKIITAAVNDSICRILGTTTDVVTYFKTDLMDKLTRAGKREGNQ</sequence>
<reference evidence="5 6" key="1">
    <citation type="journal article" date="2017" name="ISME J.">
        <title>Potential for microbial H2 and metal transformations associated with novel bacteria and archaea in deep terrestrial subsurface sediments.</title>
        <authorList>
            <person name="Hernsdorf A.W."/>
            <person name="Amano Y."/>
            <person name="Miyakawa K."/>
            <person name="Ise K."/>
            <person name="Suzuki Y."/>
            <person name="Anantharaman K."/>
            <person name="Probst A."/>
            <person name="Burstein D."/>
            <person name="Thomas B.C."/>
            <person name="Banfield J.F."/>
        </authorList>
    </citation>
    <scope>NUCLEOTIDE SEQUENCE [LARGE SCALE GENOMIC DNA]</scope>
    <source>
        <strain evidence="5">HGW-Wallbacteria-1</strain>
    </source>
</reference>
<evidence type="ECO:0000256" key="3">
    <source>
        <dbReference type="SAM" id="MobiDB-lite"/>
    </source>
</evidence>
<feature type="domain" description="HTH tetR-type" evidence="4">
    <location>
        <begin position="20"/>
        <end position="80"/>
    </location>
</feature>
<evidence type="ECO:0000256" key="1">
    <source>
        <dbReference type="ARBA" id="ARBA00023125"/>
    </source>
</evidence>
<dbReference type="Gene3D" id="1.10.357.10">
    <property type="entry name" value="Tetracycline Repressor, domain 2"/>
    <property type="match status" value="1"/>
</dbReference>
<evidence type="ECO:0000313" key="6">
    <source>
        <dbReference type="Proteomes" id="UP000233256"/>
    </source>
</evidence>
<dbReference type="EMBL" id="PGXC01000026">
    <property type="protein sequence ID" value="PKK89058.1"/>
    <property type="molecule type" value="Genomic_DNA"/>
</dbReference>
<feature type="DNA-binding region" description="H-T-H motif" evidence="2">
    <location>
        <begin position="43"/>
        <end position="62"/>
    </location>
</feature>
<protein>
    <recommendedName>
        <fullName evidence="4">HTH tetR-type domain-containing protein</fullName>
    </recommendedName>
</protein>
<proteinExistence type="predicted"/>
<feature type="region of interest" description="Disordered" evidence="3">
    <location>
        <begin position="1"/>
        <end position="20"/>
    </location>
</feature>
<dbReference type="InterPro" id="IPR050624">
    <property type="entry name" value="HTH-type_Tx_Regulator"/>
</dbReference>
<accession>A0A2N1PL37</accession>
<evidence type="ECO:0000259" key="4">
    <source>
        <dbReference type="PROSITE" id="PS50977"/>
    </source>
</evidence>
<dbReference type="Pfam" id="PF00440">
    <property type="entry name" value="TetR_N"/>
    <property type="match status" value="1"/>
</dbReference>
<dbReference type="PANTHER" id="PTHR43479:SF11">
    <property type="entry name" value="ACREF_ENVCD OPERON REPRESSOR-RELATED"/>
    <property type="match status" value="1"/>
</dbReference>
<evidence type="ECO:0000313" key="5">
    <source>
        <dbReference type="EMBL" id="PKK89058.1"/>
    </source>
</evidence>
<comment type="caution">
    <text evidence="5">The sequence shown here is derived from an EMBL/GenBank/DDBJ whole genome shotgun (WGS) entry which is preliminary data.</text>
</comment>
<evidence type="ECO:0000256" key="2">
    <source>
        <dbReference type="PROSITE-ProRule" id="PRU00335"/>
    </source>
</evidence>
<dbReference type="PANTHER" id="PTHR43479">
    <property type="entry name" value="ACREF/ENVCD OPERON REPRESSOR-RELATED"/>
    <property type="match status" value="1"/>
</dbReference>
<organism evidence="5 6">
    <name type="scientific">Candidatus Wallbacteria bacterium HGW-Wallbacteria-1</name>
    <dbReference type="NCBI Taxonomy" id="2013854"/>
    <lineage>
        <taxon>Bacteria</taxon>
        <taxon>Candidatus Walliibacteriota</taxon>
    </lineage>
</organism>
<dbReference type="PRINTS" id="PR00455">
    <property type="entry name" value="HTHTETR"/>
</dbReference>
<dbReference type="PROSITE" id="PS50977">
    <property type="entry name" value="HTH_TETR_2"/>
    <property type="match status" value="1"/>
</dbReference>
<dbReference type="PROSITE" id="PS01081">
    <property type="entry name" value="HTH_TETR_1"/>
    <property type="match status" value="1"/>
</dbReference>
<dbReference type="AlphaFoldDB" id="A0A2N1PL37"/>
<dbReference type="SUPFAM" id="SSF46689">
    <property type="entry name" value="Homeodomain-like"/>
    <property type="match status" value="1"/>
</dbReference>